<accession>A0A6I6JUZ6</accession>
<proteinExistence type="predicted"/>
<evidence type="ECO:0000313" key="2">
    <source>
        <dbReference type="EMBL" id="QGY44910.1"/>
    </source>
</evidence>
<dbReference type="SMART" id="SM00880">
    <property type="entry name" value="CHAD"/>
    <property type="match status" value="1"/>
</dbReference>
<feature type="domain" description="CHAD" evidence="1">
    <location>
        <begin position="12"/>
        <end position="259"/>
    </location>
</feature>
<keyword evidence="3" id="KW-1185">Reference proteome</keyword>
<dbReference type="Proteomes" id="UP000428260">
    <property type="component" value="Chromosome"/>
</dbReference>
<evidence type="ECO:0000259" key="1">
    <source>
        <dbReference type="SMART" id="SM00880"/>
    </source>
</evidence>
<dbReference type="EMBL" id="CP046401">
    <property type="protein sequence ID" value="QGY44910.1"/>
    <property type="molecule type" value="Genomic_DNA"/>
</dbReference>
<dbReference type="Pfam" id="PF05235">
    <property type="entry name" value="CHAD"/>
    <property type="match status" value="1"/>
</dbReference>
<dbReference type="RefSeq" id="WP_158867668.1">
    <property type="nucleotide sequence ID" value="NZ_CP046401.1"/>
</dbReference>
<protein>
    <submittedName>
        <fullName evidence="2">CHAD domain-containing protein</fullName>
    </submittedName>
</protein>
<dbReference type="InterPro" id="IPR007899">
    <property type="entry name" value="CHAD_dom"/>
</dbReference>
<reference evidence="2 3" key="1">
    <citation type="submission" date="2019-11" db="EMBL/GenBank/DDBJ databases">
        <authorList>
            <person name="Zheng R.K."/>
            <person name="Sun C.M."/>
        </authorList>
    </citation>
    <scope>NUCLEOTIDE SEQUENCE [LARGE SCALE GENOMIC DNA]</scope>
    <source>
        <strain evidence="2 3">WC007</strain>
    </source>
</reference>
<dbReference type="InterPro" id="IPR038186">
    <property type="entry name" value="CHAD_dom_sf"/>
</dbReference>
<dbReference type="Gene3D" id="1.40.20.10">
    <property type="entry name" value="CHAD domain"/>
    <property type="match status" value="2"/>
</dbReference>
<evidence type="ECO:0000313" key="3">
    <source>
        <dbReference type="Proteomes" id="UP000428260"/>
    </source>
</evidence>
<dbReference type="PANTHER" id="PTHR39339">
    <property type="entry name" value="SLR1444 PROTEIN"/>
    <property type="match status" value="1"/>
</dbReference>
<dbReference type="AlphaFoldDB" id="A0A6I6JUZ6"/>
<dbReference type="KEGG" id="mcos:GM418_14905"/>
<gene>
    <name evidence="2" type="ORF">GM418_14905</name>
</gene>
<name>A0A6I6JUZ6_9BACT</name>
<sequence length="289" mass="34183">MIQDKGNRLISAIEKQTEKIIYFCSAENISPNLAVHEIRKSYKRLRALFLLFSECNETQTDQFRREIKAAGKILSPIRESFVNVQHFDKITAGSNLISERKIKQVKDSLLEKNRVLVEDEFTSKNVVSDIVQFVKNIQVQLITLKLNCPSVFQIKTQLSSTFVEGYEVYQSIEPELSPVMMHELRKILKRLWYQLDFVKFMHPRYFRLKSDQLNKITEQLGVDHDLYVFFEDLKSGDFNFNNEELLILDNQVQHQRELNMVKLLPRLKQFFNEPPEIFDRKLDKIFKLS</sequence>
<dbReference type="PANTHER" id="PTHR39339:SF1">
    <property type="entry name" value="CHAD DOMAIN-CONTAINING PROTEIN"/>
    <property type="match status" value="1"/>
</dbReference>
<organism evidence="2 3">
    <name type="scientific">Maribellus comscasis</name>
    <dbReference type="NCBI Taxonomy" id="2681766"/>
    <lineage>
        <taxon>Bacteria</taxon>
        <taxon>Pseudomonadati</taxon>
        <taxon>Bacteroidota</taxon>
        <taxon>Bacteroidia</taxon>
        <taxon>Marinilabiliales</taxon>
        <taxon>Prolixibacteraceae</taxon>
        <taxon>Maribellus</taxon>
    </lineage>
</organism>